<reference evidence="3" key="1">
    <citation type="submission" date="2020-11" db="EMBL/GenBank/DDBJ databases">
        <authorList>
            <consortium name="DOE Joint Genome Institute"/>
            <person name="Ahrendt S."/>
            <person name="Riley R."/>
            <person name="Andreopoulos W."/>
            <person name="Labutti K."/>
            <person name="Pangilinan J."/>
            <person name="Ruiz-Duenas F.J."/>
            <person name="Barrasa J.M."/>
            <person name="Sanchez-Garcia M."/>
            <person name="Camarero S."/>
            <person name="Miyauchi S."/>
            <person name="Serrano A."/>
            <person name="Linde D."/>
            <person name="Babiker R."/>
            <person name="Drula E."/>
            <person name="Ayuso-Fernandez I."/>
            <person name="Pacheco R."/>
            <person name="Padilla G."/>
            <person name="Ferreira P."/>
            <person name="Barriuso J."/>
            <person name="Kellner H."/>
            <person name="Castanera R."/>
            <person name="Alfaro M."/>
            <person name="Ramirez L."/>
            <person name="Pisabarro A.G."/>
            <person name="Kuo A."/>
            <person name="Tritt A."/>
            <person name="Lipzen A."/>
            <person name="He G."/>
            <person name="Yan M."/>
            <person name="Ng V."/>
            <person name="Cullen D."/>
            <person name="Martin F."/>
            <person name="Rosso M.-N."/>
            <person name="Henrissat B."/>
            <person name="Hibbett D."/>
            <person name="Martinez A.T."/>
            <person name="Grigoriev I.V."/>
        </authorList>
    </citation>
    <scope>NUCLEOTIDE SEQUENCE</scope>
    <source>
        <strain evidence="3">CBS 247.69</strain>
    </source>
</reference>
<sequence>MLTQRGWAAILILNVAFIISRTSLCGIGRTKHSYIDKDYPVKLPIHLEQVQATFDCSVRYALNSSIAGEIWKKSTDTRNGGFVRLGPDRRVFAVSMFHELHCMSALSAALNETISSQTPAMDGHIGHCLNYLRMFIQCSADATEEPVVKVSTLKSQGCAPSFIRRCSNWNTLYDFLSSNYLAFHEHKAANGSWNA</sequence>
<dbReference type="GO" id="GO:0043386">
    <property type="term" value="P:mycotoxin biosynthetic process"/>
    <property type="evidence" value="ECO:0007669"/>
    <property type="project" value="InterPro"/>
</dbReference>
<dbReference type="OrthoDB" id="3687641at2759"/>
<evidence type="ECO:0000256" key="1">
    <source>
        <dbReference type="ARBA" id="ARBA00035112"/>
    </source>
</evidence>
<accession>A0A9P5XV19</accession>
<dbReference type="EMBL" id="MU150380">
    <property type="protein sequence ID" value="KAF9457244.1"/>
    <property type="molecule type" value="Genomic_DNA"/>
</dbReference>
<comment type="caution">
    <text evidence="3">The sequence shown here is derived from an EMBL/GenBank/DDBJ whole genome shotgun (WGS) entry which is preliminary data.</text>
</comment>
<feature type="chain" id="PRO_5040431471" evidence="2">
    <location>
        <begin position="26"/>
        <end position="195"/>
    </location>
</feature>
<organism evidence="3 4">
    <name type="scientific">Collybia nuda</name>
    <dbReference type="NCBI Taxonomy" id="64659"/>
    <lineage>
        <taxon>Eukaryota</taxon>
        <taxon>Fungi</taxon>
        <taxon>Dikarya</taxon>
        <taxon>Basidiomycota</taxon>
        <taxon>Agaricomycotina</taxon>
        <taxon>Agaricomycetes</taxon>
        <taxon>Agaricomycetidae</taxon>
        <taxon>Agaricales</taxon>
        <taxon>Tricholomatineae</taxon>
        <taxon>Clitocybaceae</taxon>
        <taxon>Collybia</taxon>
    </lineage>
</organism>
<proteinExistence type="inferred from homology"/>
<evidence type="ECO:0000313" key="3">
    <source>
        <dbReference type="EMBL" id="KAF9457244.1"/>
    </source>
</evidence>
<keyword evidence="4" id="KW-1185">Reference proteome</keyword>
<feature type="signal peptide" evidence="2">
    <location>
        <begin position="1"/>
        <end position="25"/>
    </location>
</feature>
<protein>
    <submittedName>
        <fullName evidence="3">Uncharacterized protein</fullName>
    </submittedName>
</protein>
<keyword evidence="2" id="KW-0732">Signal</keyword>
<dbReference type="Pfam" id="PF11807">
    <property type="entry name" value="UstYa"/>
    <property type="match status" value="1"/>
</dbReference>
<dbReference type="PANTHER" id="PTHR33365:SF13">
    <property type="entry name" value="TAT PATHWAY SIGNAL SEQUENCE"/>
    <property type="match status" value="1"/>
</dbReference>
<dbReference type="Proteomes" id="UP000807353">
    <property type="component" value="Unassembled WGS sequence"/>
</dbReference>
<dbReference type="AlphaFoldDB" id="A0A9P5XV19"/>
<name>A0A9P5XV19_9AGAR</name>
<dbReference type="InterPro" id="IPR021765">
    <property type="entry name" value="UstYa-like"/>
</dbReference>
<evidence type="ECO:0000313" key="4">
    <source>
        <dbReference type="Proteomes" id="UP000807353"/>
    </source>
</evidence>
<gene>
    <name evidence="3" type="ORF">BDZ94DRAFT_1273713</name>
</gene>
<comment type="similarity">
    <text evidence="1">Belongs to the ustYa family.</text>
</comment>
<evidence type="ECO:0000256" key="2">
    <source>
        <dbReference type="SAM" id="SignalP"/>
    </source>
</evidence>
<dbReference type="PANTHER" id="PTHR33365">
    <property type="entry name" value="YALI0B05434P"/>
    <property type="match status" value="1"/>
</dbReference>